<dbReference type="GO" id="GO:0008933">
    <property type="term" value="F:peptidoglycan lytic transglycosylase activity"/>
    <property type="evidence" value="ECO:0007669"/>
    <property type="project" value="TreeGrafter"/>
</dbReference>
<dbReference type="Proteomes" id="UP000095229">
    <property type="component" value="Unassembled WGS sequence"/>
</dbReference>
<dbReference type="InterPro" id="IPR026044">
    <property type="entry name" value="MltA"/>
</dbReference>
<dbReference type="Gene3D" id="2.40.40.10">
    <property type="entry name" value="RlpA-like domain"/>
    <property type="match status" value="1"/>
</dbReference>
<dbReference type="CDD" id="cd14668">
    <property type="entry name" value="mlta_B"/>
    <property type="match status" value="1"/>
</dbReference>
<dbReference type="CDD" id="cd14485">
    <property type="entry name" value="mltA_like_LT_A"/>
    <property type="match status" value="1"/>
</dbReference>
<keyword evidence="5" id="KW-0812">Transmembrane</keyword>
<accession>A0A1E5JV42</accession>
<evidence type="ECO:0000259" key="6">
    <source>
        <dbReference type="SMART" id="SM00925"/>
    </source>
</evidence>
<evidence type="ECO:0000313" key="8">
    <source>
        <dbReference type="Proteomes" id="UP000095229"/>
    </source>
</evidence>
<comment type="caution">
    <text evidence="7">The sequence shown here is derived from an EMBL/GenBank/DDBJ whole genome shotgun (WGS) entry which is preliminary data.</text>
</comment>
<gene>
    <name evidence="7" type="primary">mltA_1</name>
    <name evidence="7" type="ORF">lpari_01106</name>
</gene>
<sequence length="432" mass="48739">MGFLHELNVKILLLFVAKNSITCKNCPPMKTKIISIIFFLALIALSISIWWFWPVKHPSTMFRQADFNRLPGWKSANLKKSLLTFQTSCRAFIKQNPEQIVGTEKIDLQVKDWQPACEVALKISPEAENEAKQFFEKWFIPVEFTDTGEKPGLFTGYYLPAIKGSYTKSKEFHVPIYETPDDLITTDLGLFFNDLKSRGIVGRIEGKKFVPYYTREQINNGALKGKARVLVWINSPIDRLFLEIQGSGVIELEDGNNLYVGYDAQNGKPYTAIAGVLIKKGVMTKDNASMQAIKRYLEAHPKQMDKVINQNKSFVFFRKMSYGVALGSQGVALTPGYSLAIDKQWVPMGAPLWLTTTRPDSKNPDKNKPMQRLMIAQDTGGAIRGKVRGDVFWGGGEKATLIAGHMKNRGHYWILLPKHAISRLEKNKLISG</sequence>
<dbReference type="SUPFAM" id="SSF50685">
    <property type="entry name" value="Barwin-like endoglucanases"/>
    <property type="match status" value="1"/>
</dbReference>
<keyword evidence="5" id="KW-1133">Transmembrane helix</keyword>
<organism evidence="7 8">
    <name type="scientific">Legionella parisiensis</name>
    <dbReference type="NCBI Taxonomy" id="45071"/>
    <lineage>
        <taxon>Bacteria</taxon>
        <taxon>Pseudomonadati</taxon>
        <taxon>Pseudomonadota</taxon>
        <taxon>Gammaproteobacteria</taxon>
        <taxon>Legionellales</taxon>
        <taxon>Legionellaceae</taxon>
        <taxon>Legionella</taxon>
    </lineage>
</organism>
<keyword evidence="2 4" id="KW-0456">Lyase</keyword>
<protein>
    <recommendedName>
        <fullName evidence="4">Membrane-bound lytic murein transglycosylase A</fullName>
        <ecNumber evidence="4">4.2.2.n1</ecNumber>
    </recommendedName>
    <alternativeName>
        <fullName evidence="4">Murein hydrolase A</fullName>
    </alternativeName>
</protein>
<dbReference type="AlphaFoldDB" id="A0A1E5JV42"/>
<dbReference type="Pfam" id="PF03562">
    <property type="entry name" value="MltA"/>
    <property type="match status" value="1"/>
</dbReference>
<dbReference type="GO" id="GO:0019867">
    <property type="term" value="C:outer membrane"/>
    <property type="evidence" value="ECO:0007669"/>
    <property type="project" value="InterPro"/>
</dbReference>
<dbReference type="GO" id="GO:0009253">
    <property type="term" value="P:peptidoglycan catabolic process"/>
    <property type="evidence" value="ECO:0007669"/>
    <property type="project" value="TreeGrafter"/>
</dbReference>
<dbReference type="GO" id="GO:0004553">
    <property type="term" value="F:hydrolase activity, hydrolyzing O-glycosyl compounds"/>
    <property type="evidence" value="ECO:0007669"/>
    <property type="project" value="InterPro"/>
</dbReference>
<dbReference type="GO" id="GO:0071555">
    <property type="term" value="P:cell wall organization"/>
    <property type="evidence" value="ECO:0007669"/>
    <property type="project" value="UniProtKB-KW"/>
</dbReference>
<evidence type="ECO:0000256" key="4">
    <source>
        <dbReference type="PIRNR" id="PIRNR019422"/>
    </source>
</evidence>
<dbReference type="GO" id="GO:0009254">
    <property type="term" value="P:peptidoglycan turnover"/>
    <property type="evidence" value="ECO:0007669"/>
    <property type="project" value="UniProtKB-UniRule"/>
</dbReference>
<comment type="function">
    <text evidence="4">Murein-degrading enzyme. May play a role in recycling of muropeptides during cell elongation and/or cell division.</text>
</comment>
<dbReference type="PATRIC" id="fig|45071.6.peg.2217"/>
<keyword evidence="3 4" id="KW-0961">Cell wall biogenesis/degradation</keyword>
<feature type="transmembrane region" description="Helical" evidence="5">
    <location>
        <begin position="33"/>
        <end position="53"/>
    </location>
</feature>
<dbReference type="SMART" id="SM00925">
    <property type="entry name" value="MltA"/>
    <property type="match status" value="1"/>
</dbReference>
<feature type="domain" description="Lytic transglycosylase MltA" evidence="6">
    <location>
        <begin position="161"/>
        <end position="318"/>
    </location>
</feature>
<dbReference type="InterPro" id="IPR010611">
    <property type="entry name" value="3D_dom"/>
</dbReference>
<dbReference type="PANTHER" id="PTHR30124">
    <property type="entry name" value="MEMBRANE-BOUND LYTIC MUREIN TRANSGLYCOSYLASE A"/>
    <property type="match status" value="1"/>
</dbReference>
<keyword evidence="8" id="KW-1185">Reference proteome</keyword>
<evidence type="ECO:0000313" key="7">
    <source>
        <dbReference type="EMBL" id="OEH47918.1"/>
    </source>
</evidence>
<dbReference type="Pfam" id="PF06725">
    <property type="entry name" value="3D"/>
    <property type="match status" value="1"/>
</dbReference>
<reference evidence="7 8" key="1">
    <citation type="submission" date="2016-02" db="EMBL/GenBank/DDBJ databases">
        <title>Secondary metabolites in Legionella.</title>
        <authorList>
            <person name="Tobias N.J."/>
            <person name="Bode H.B."/>
        </authorList>
    </citation>
    <scope>NUCLEOTIDE SEQUENCE [LARGE SCALE GENOMIC DNA]</scope>
    <source>
        <strain evidence="7 8">DSM 19216</strain>
    </source>
</reference>
<dbReference type="PIRSF" id="PIRSF019422">
    <property type="entry name" value="MltA"/>
    <property type="match status" value="1"/>
</dbReference>
<dbReference type="PANTHER" id="PTHR30124:SF0">
    <property type="entry name" value="MEMBRANE-BOUND LYTIC MUREIN TRANSGLYCOSYLASE A"/>
    <property type="match status" value="1"/>
</dbReference>
<dbReference type="EMBL" id="LSOG01000036">
    <property type="protein sequence ID" value="OEH47918.1"/>
    <property type="molecule type" value="Genomic_DNA"/>
</dbReference>
<proteinExistence type="predicted"/>
<dbReference type="STRING" id="45071.Lpar_2068"/>
<evidence type="ECO:0000256" key="2">
    <source>
        <dbReference type="ARBA" id="ARBA00023239"/>
    </source>
</evidence>
<dbReference type="Gene3D" id="2.40.240.50">
    <property type="entry name" value="Barwin-like endoglucanases"/>
    <property type="match status" value="1"/>
</dbReference>
<name>A0A1E5JV42_9GAMM</name>
<keyword evidence="5" id="KW-0472">Membrane</keyword>
<dbReference type="InterPro" id="IPR005300">
    <property type="entry name" value="MltA_B"/>
</dbReference>
<comment type="catalytic activity">
    <reaction evidence="1 4">
        <text>Exolytic cleavage of the (1-&gt;4)-beta-glycosidic linkage between N-acetylmuramic acid (MurNAc) and N-acetylglucosamine (GlcNAc) residues in peptidoglycan, from either the reducing or the non-reducing ends of the peptidoglycan chains, with concomitant formation of a 1,6-anhydrobond in the MurNAc residue.</text>
        <dbReference type="EC" id="4.2.2.n1"/>
    </reaction>
</comment>
<evidence type="ECO:0000256" key="1">
    <source>
        <dbReference type="ARBA" id="ARBA00001420"/>
    </source>
</evidence>
<dbReference type="EC" id="4.2.2.n1" evidence="4"/>
<dbReference type="InterPro" id="IPR036908">
    <property type="entry name" value="RlpA-like_sf"/>
</dbReference>
<evidence type="ECO:0000256" key="3">
    <source>
        <dbReference type="ARBA" id="ARBA00023316"/>
    </source>
</evidence>
<evidence type="ECO:0000256" key="5">
    <source>
        <dbReference type="SAM" id="Phobius"/>
    </source>
</evidence>